<dbReference type="STRING" id="1855912.LuPra_02179"/>
<dbReference type="SUPFAM" id="SSF56003">
    <property type="entry name" value="Molybdenum cofactor-binding domain"/>
    <property type="match status" value="2"/>
</dbReference>
<dbReference type="PANTHER" id="PTHR47495:SF1">
    <property type="entry name" value="BLL3820 PROTEIN"/>
    <property type="match status" value="1"/>
</dbReference>
<reference evidence="2 3" key="1">
    <citation type="journal article" date="2016" name="Genome Announc.">
        <title>First Complete Genome Sequence of a Subdivision 6 Acidobacterium Strain.</title>
        <authorList>
            <person name="Huang S."/>
            <person name="Vieira S."/>
            <person name="Bunk B."/>
            <person name="Riedel T."/>
            <person name="Sproer C."/>
            <person name="Overmann J."/>
        </authorList>
    </citation>
    <scope>NUCLEOTIDE SEQUENCE [LARGE SCALE GENOMIC DNA]</scope>
    <source>
        <strain evidence="3">DSM 100886 HEG_-6_39</strain>
    </source>
</reference>
<dbReference type="Pfam" id="PF02738">
    <property type="entry name" value="MoCoBD_1"/>
    <property type="match status" value="1"/>
</dbReference>
<dbReference type="InterPro" id="IPR046867">
    <property type="entry name" value="AldOxase/xan_DH_MoCoBD2"/>
</dbReference>
<dbReference type="EMBL" id="CP015136">
    <property type="protein sequence ID" value="AMY08971.1"/>
    <property type="molecule type" value="Genomic_DNA"/>
</dbReference>
<accession>A0A143PKF7</accession>
<dbReference type="Proteomes" id="UP000076079">
    <property type="component" value="Chromosome"/>
</dbReference>
<dbReference type="KEGG" id="abac:LuPra_02179"/>
<proteinExistence type="predicted"/>
<sequence>MAEDLRAAYKRRFDEDLEPETYTVVDALGDLTPDRRAFLKALGGGMLLLVTVRAQGVDVPVRVQVSDDGTYRAFTGKMDMGQGSRTLLTQAFAEELGVPLDRVVLVMGDTRLCPDDGGTWASITTPVTVPVIRKAAAAVRAVRAATPDGLVAPAAWRTLGQSVPNVTGLAIVTGAKAYPSDRRVPGLRQAAVVRSPNHKATLKTFDASAAERLPGVRVLRDGDLLATVAGDMATARRAAALVTAEWTPESLTPQGDWVALFRKTAVEPVEQPRARYPPLLRRGDVVAGLAGAVARQSSVYQVAPIAHVPLEPRAAIAEWNDDGVTVHSGVQAPFLCRQEVAKALDVPETRVRIVAADSGGAYGGKQRGECEVEAARLSRLAGAPVRVAWTREEEFTCSYARPAGLLDVESGVDAGGRLVAMRFANYNSGAAGLAPQYDIAHHWVGFYRTQSDVRQGSYRSLAAVANNFALESHMDEWAATLGLDPVAFRLRNITDARLREVIERSAARFGWKADAAARKSAPTRERTGSRRGVGMSCNLEKDARLALFVEVEVSGTDVRVVRMVATGDFGAALNPDALQNQMTGAIIQGLGGALWEQVTYDGTTQRTRRLSEYRVPRFRDLPDLDVQLIDRRDIEPAGAGESPITLTAPALAAAIFDATGERRRSLPLVAAR</sequence>
<keyword evidence="3" id="KW-1185">Reference proteome</keyword>
<dbReference type="SMART" id="SM01008">
    <property type="entry name" value="Ald_Xan_dh_C"/>
    <property type="match status" value="1"/>
</dbReference>
<organism evidence="2 3">
    <name type="scientific">Luteitalea pratensis</name>
    <dbReference type="NCBI Taxonomy" id="1855912"/>
    <lineage>
        <taxon>Bacteria</taxon>
        <taxon>Pseudomonadati</taxon>
        <taxon>Acidobacteriota</taxon>
        <taxon>Vicinamibacteria</taxon>
        <taxon>Vicinamibacterales</taxon>
        <taxon>Vicinamibacteraceae</taxon>
        <taxon>Luteitalea</taxon>
    </lineage>
</organism>
<dbReference type="PANTHER" id="PTHR47495">
    <property type="entry name" value="ALDEHYDE DEHYDROGENASE"/>
    <property type="match status" value="1"/>
</dbReference>
<dbReference type="Pfam" id="PF20256">
    <property type="entry name" value="MoCoBD_2"/>
    <property type="match status" value="2"/>
</dbReference>
<dbReference type="EC" id="1.17.2.1" evidence="2"/>
<dbReference type="RefSeq" id="WP_162271356.1">
    <property type="nucleotide sequence ID" value="NZ_CP015136.1"/>
</dbReference>
<dbReference type="AlphaFoldDB" id="A0A143PKF7"/>
<protein>
    <submittedName>
        <fullName evidence="2">Nicotinate dehydrogenase subunit B</fullName>
        <ecNumber evidence="2">1.17.2.1</ecNumber>
    </submittedName>
</protein>
<keyword evidence="2" id="KW-0560">Oxidoreductase</keyword>
<dbReference type="InterPro" id="IPR000674">
    <property type="entry name" value="Ald_Oxase/Xan_DH_a/b"/>
</dbReference>
<dbReference type="InterPro" id="IPR052516">
    <property type="entry name" value="N-heterocyclic_Hydroxylase"/>
</dbReference>
<reference evidence="3" key="2">
    <citation type="submission" date="2016-04" db="EMBL/GenBank/DDBJ databases">
        <title>First Complete Genome Sequence of a Subdivision 6 Acidobacterium.</title>
        <authorList>
            <person name="Huang S."/>
            <person name="Vieira S."/>
            <person name="Bunk B."/>
            <person name="Riedel T."/>
            <person name="Sproeer C."/>
            <person name="Overmann J."/>
        </authorList>
    </citation>
    <scope>NUCLEOTIDE SEQUENCE [LARGE SCALE GENOMIC DNA]</scope>
    <source>
        <strain evidence="3">DSM 100886 HEG_-6_39</strain>
    </source>
</reference>
<feature type="domain" description="Aldehyde oxidase/xanthine dehydrogenase a/b hammerhead" evidence="1">
    <location>
        <begin position="173"/>
        <end position="250"/>
    </location>
</feature>
<gene>
    <name evidence="2" type="primary">nicB_1</name>
    <name evidence="2" type="ORF">LuPra_02179</name>
</gene>
<evidence type="ECO:0000259" key="1">
    <source>
        <dbReference type="SMART" id="SM01008"/>
    </source>
</evidence>
<dbReference type="InterPro" id="IPR008274">
    <property type="entry name" value="AldOxase/xan_DH_MoCoBD1"/>
</dbReference>
<dbReference type="GO" id="GO:0016491">
    <property type="term" value="F:oxidoreductase activity"/>
    <property type="evidence" value="ECO:0007669"/>
    <property type="project" value="UniProtKB-KW"/>
</dbReference>
<name>A0A143PKF7_LUTPR</name>
<evidence type="ECO:0000313" key="2">
    <source>
        <dbReference type="EMBL" id="AMY08971.1"/>
    </source>
</evidence>
<dbReference type="Gene3D" id="3.90.1170.50">
    <property type="entry name" value="Aldehyde oxidase/xanthine dehydrogenase, a/b hammerhead"/>
    <property type="match status" value="1"/>
</dbReference>
<dbReference type="Gene3D" id="3.30.365.10">
    <property type="entry name" value="Aldehyde oxidase/xanthine dehydrogenase, molybdopterin binding domain"/>
    <property type="match status" value="4"/>
</dbReference>
<dbReference type="InterPro" id="IPR037165">
    <property type="entry name" value="AldOxase/xan_DH_Mopterin-bd_sf"/>
</dbReference>
<evidence type="ECO:0000313" key="3">
    <source>
        <dbReference type="Proteomes" id="UP000076079"/>
    </source>
</evidence>